<feature type="transmembrane region" description="Helical" evidence="1">
    <location>
        <begin position="7"/>
        <end position="27"/>
    </location>
</feature>
<evidence type="ECO:0000313" key="2">
    <source>
        <dbReference type="EMBL" id="MFC3038689.1"/>
    </source>
</evidence>
<feature type="transmembrane region" description="Helical" evidence="1">
    <location>
        <begin position="74"/>
        <end position="92"/>
    </location>
</feature>
<dbReference type="Proteomes" id="UP001595279">
    <property type="component" value="Unassembled WGS sequence"/>
</dbReference>
<keyword evidence="1" id="KW-0812">Transmembrane</keyword>
<keyword evidence="3" id="KW-1185">Reference proteome</keyword>
<protein>
    <recommendedName>
        <fullName evidence="4">DUF4306 domain-containing protein</fullName>
    </recommendedName>
</protein>
<dbReference type="EMBL" id="JBHRSA010000003">
    <property type="protein sequence ID" value="MFC3038689.1"/>
    <property type="molecule type" value="Genomic_DNA"/>
</dbReference>
<dbReference type="RefSeq" id="WP_390266680.1">
    <property type="nucleotide sequence ID" value="NZ_JBHRSA010000003.1"/>
</dbReference>
<gene>
    <name evidence="2" type="ORF">ACFOGI_00290</name>
</gene>
<organism evidence="2 3">
    <name type="scientific">Virgibacillus xinjiangensis</name>
    <dbReference type="NCBI Taxonomy" id="393090"/>
    <lineage>
        <taxon>Bacteria</taxon>
        <taxon>Bacillati</taxon>
        <taxon>Bacillota</taxon>
        <taxon>Bacilli</taxon>
        <taxon>Bacillales</taxon>
        <taxon>Bacillaceae</taxon>
        <taxon>Virgibacillus</taxon>
    </lineage>
</organism>
<sequence length="103" mass="11314">MQLFTRAATLFMISFLLVFGGVGIYAMTLDLEPGESIGKGWHLIKSHAVEYEVVNGTREVVATSIQVGSGMVNISFLLSSSLTILYLFVFFFRKSGRRTASGQ</sequence>
<evidence type="ECO:0000256" key="1">
    <source>
        <dbReference type="SAM" id="Phobius"/>
    </source>
</evidence>
<accession>A0ABV7CQK0</accession>
<reference evidence="3" key="1">
    <citation type="journal article" date="2019" name="Int. J. Syst. Evol. Microbiol.">
        <title>The Global Catalogue of Microorganisms (GCM) 10K type strain sequencing project: providing services to taxonomists for standard genome sequencing and annotation.</title>
        <authorList>
            <consortium name="The Broad Institute Genomics Platform"/>
            <consortium name="The Broad Institute Genome Sequencing Center for Infectious Disease"/>
            <person name="Wu L."/>
            <person name="Ma J."/>
        </authorList>
    </citation>
    <scope>NUCLEOTIDE SEQUENCE [LARGE SCALE GENOMIC DNA]</scope>
    <source>
        <strain evidence="3">KCTC 13128</strain>
    </source>
</reference>
<comment type="caution">
    <text evidence="2">The sequence shown here is derived from an EMBL/GenBank/DDBJ whole genome shotgun (WGS) entry which is preliminary data.</text>
</comment>
<proteinExistence type="predicted"/>
<evidence type="ECO:0008006" key="4">
    <source>
        <dbReference type="Google" id="ProtNLM"/>
    </source>
</evidence>
<name>A0ABV7CQK0_9BACI</name>
<evidence type="ECO:0000313" key="3">
    <source>
        <dbReference type="Proteomes" id="UP001595279"/>
    </source>
</evidence>
<keyword evidence="1" id="KW-1133">Transmembrane helix</keyword>
<keyword evidence="1" id="KW-0472">Membrane</keyword>